<dbReference type="InterPro" id="IPR035979">
    <property type="entry name" value="RBD_domain_sf"/>
</dbReference>
<evidence type="ECO:0000256" key="4">
    <source>
        <dbReference type="PROSITE-ProRule" id="PRU00176"/>
    </source>
</evidence>
<dbReference type="PANTHER" id="PTHR48034">
    <property type="entry name" value="TRANSFORMER-2 SEX-DETERMINING PROTEIN-RELATED"/>
    <property type="match status" value="1"/>
</dbReference>
<evidence type="ECO:0000259" key="6">
    <source>
        <dbReference type="PROSITE" id="PS50102"/>
    </source>
</evidence>
<evidence type="ECO:0000256" key="2">
    <source>
        <dbReference type="ARBA" id="ARBA00022884"/>
    </source>
</evidence>
<dbReference type="GO" id="GO:0043226">
    <property type="term" value="C:organelle"/>
    <property type="evidence" value="ECO:0007669"/>
    <property type="project" value="UniProtKB-ARBA"/>
</dbReference>
<dbReference type="Gene3D" id="3.30.70.330">
    <property type="match status" value="1"/>
</dbReference>
<dbReference type="OrthoDB" id="439808at2759"/>
<sequence length="439" mass="48070">GSIKIAVSFVRPRCAVVLASFLFRFENRQLSLVWRRSCGRAHRSLRPLKSPRLEEKMVEADRPGKLFIGGLNTETNEKALEAVFGKYGRIVEVLLMKDRETNKSRGFAFVTFESPADAKDAARDMNGKSLDGKAIKVEQATKPSFETGRRGLPPPPRSRGPPRGLRGGRGGSGGARGPPSRGGHMDDGGYSMNFTMGSSRGPLPVKRGPPPRSGGPPPKRSAPSGPVRSSSGMGGRVIQPETTQVLEIPEIMHHHQEIILTVIMVIPVHVMTTHQEAIVIEMDMVGIVTIQIIQVEVPTEIHMRVMVTHVVLHLHEGPRHLMVEAVAMMITAAHVTAMVEVETVTQAAEVISTQVVVIALADKKEGFPLLWKGGTLLHVIPTAVQAAEHQEVVAVEEADLIEGEAEADTRNKPNFWTKNSHSKKQTKMETFCHKLPKDY</sequence>
<dbReference type="SMART" id="SM00361">
    <property type="entry name" value="RRM_1"/>
    <property type="match status" value="1"/>
</dbReference>
<dbReference type="AlphaFoldDB" id="A0A1A6GSA3"/>
<dbReference type="STRING" id="56216.A0A1A6GSA3"/>
<proteinExistence type="predicted"/>
<evidence type="ECO:0000313" key="8">
    <source>
        <dbReference type="Proteomes" id="UP000092124"/>
    </source>
</evidence>
<dbReference type="EMBL" id="LZPO01075866">
    <property type="protein sequence ID" value="OBS68779.1"/>
    <property type="molecule type" value="Genomic_DNA"/>
</dbReference>
<keyword evidence="8" id="KW-1185">Reference proteome</keyword>
<dbReference type="GO" id="GO:0006397">
    <property type="term" value="P:mRNA processing"/>
    <property type="evidence" value="ECO:0007669"/>
    <property type="project" value="UniProtKB-KW"/>
</dbReference>
<dbReference type="InterPro" id="IPR050441">
    <property type="entry name" value="RBM"/>
</dbReference>
<dbReference type="CDD" id="cd12382">
    <property type="entry name" value="RRM_RBMX_like"/>
    <property type="match status" value="1"/>
</dbReference>
<dbReference type="SUPFAM" id="SSF54928">
    <property type="entry name" value="RNA-binding domain, RBD"/>
    <property type="match status" value="1"/>
</dbReference>
<dbReference type="Proteomes" id="UP000092124">
    <property type="component" value="Unassembled WGS sequence"/>
</dbReference>
<dbReference type="GO" id="GO:0003723">
    <property type="term" value="F:RNA binding"/>
    <property type="evidence" value="ECO:0007669"/>
    <property type="project" value="UniProtKB-UniRule"/>
</dbReference>
<comment type="caution">
    <text evidence="7">The sequence shown here is derived from an EMBL/GenBank/DDBJ whole genome shotgun (WGS) entry which is preliminary data.</text>
</comment>
<keyword evidence="2 4" id="KW-0694">RNA-binding</keyword>
<organism evidence="7 8">
    <name type="scientific">Neotoma lepida</name>
    <name type="common">Desert woodrat</name>
    <dbReference type="NCBI Taxonomy" id="56216"/>
    <lineage>
        <taxon>Eukaryota</taxon>
        <taxon>Metazoa</taxon>
        <taxon>Chordata</taxon>
        <taxon>Craniata</taxon>
        <taxon>Vertebrata</taxon>
        <taxon>Euteleostomi</taxon>
        <taxon>Mammalia</taxon>
        <taxon>Eutheria</taxon>
        <taxon>Euarchontoglires</taxon>
        <taxon>Glires</taxon>
        <taxon>Rodentia</taxon>
        <taxon>Myomorpha</taxon>
        <taxon>Muroidea</taxon>
        <taxon>Cricetidae</taxon>
        <taxon>Neotominae</taxon>
        <taxon>Neotoma</taxon>
    </lineage>
</organism>
<dbReference type="InterPro" id="IPR012677">
    <property type="entry name" value="Nucleotide-bd_a/b_plait_sf"/>
</dbReference>
<evidence type="ECO:0000256" key="5">
    <source>
        <dbReference type="SAM" id="MobiDB-lite"/>
    </source>
</evidence>
<name>A0A1A6GSA3_NEOLE</name>
<evidence type="ECO:0000313" key="7">
    <source>
        <dbReference type="EMBL" id="OBS68779.1"/>
    </source>
</evidence>
<feature type="non-terminal residue" evidence="7">
    <location>
        <position position="1"/>
    </location>
</feature>
<feature type="compositionally biased region" description="Pro residues" evidence="5">
    <location>
        <begin position="207"/>
        <end position="220"/>
    </location>
</feature>
<gene>
    <name evidence="7" type="ORF">A6R68_02671</name>
</gene>
<protein>
    <recommendedName>
        <fullName evidence="6">RRM domain-containing protein</fullName>
    </recommendedName>
</protein>
<evidence type="ECO:0000256" key="3">
    <source>
        <dbReference type="ARBA" id="ARBA00023187"/>
    </source>
</evidence>
<dbReference type="GO" id="GO:0008380">
    <property type="term" value="P:RNA splicing"/>
    <property type="evidence" value="ECO:0007669"/>
    <property type="project" value="UniProtKB-KW"/>
</dbReference>
<reference evidence="7 8" key="1">
    <citation type="submission" date="2016-06" db="EMBL/GenBank/DDBJ databases">
        <title>The Draft Genome Sequence and Annotation of the Desert Woodrat Neotoma lepida.</title>
        <authorList>
            <person name="Campbell M."/>
            <person name="Oakeson K.F."/>
            <person name="Yandell M."/>
            <person name="Halpert J.R."/>
            <person name="Dearing D."/>
        </authorList>
    </citation>
    <scope>NUCLEOTIDE SEQUENCE [LARGE SCALE GENOMIC DNA]</scope>
    <source>
        <strain evidence="7">417</strain>
        <tissue evidence="7">Liver</tissue>
    </source>
</reference>
<dbReference type="FunFam" id="3.30.70.330:FF:000119">
    <property type="entry name" value="RNA-binding motif protein, X chromosome"/>
    <property type="match status" value="1"/>
</dbReference>
<dbReference type="InterPro" id="IPR000504">
    <property type="entry name" value="RRM_dom"/>
</dbReference>
<evidence type="ECO:0000256" key="1">
    <source>
        <dbReference type="ARBA" id="ARBA00022664"/>
    </source>
</evidence>
<dbReference type="PROSITE" id="PS50102">
    <property type="entry name" value="RRM"/>
    <property type="match status" value="1"/>
</dbReference>
<feature type="compositionally biased region" description="Gly residues" evidence="5">
    <location>
        <begin position="165"/>
        <end position="176"/>
    </location>
</feature>
<dbReference type="SMART" id="SM00360">
    <property type="entry name" value="RRM"/>
    <property type="match status" value="1"/>
</dbReference>
<dbReference type="Pfam" id="PF00076">
    <property type="entry name" value="RRM_1"/>
    <property type="match status" value="1"/>
</dbReference>
<keyword evidence="1" id="KW-0507">mRNA processing</keyword>
<feature type="domain" description="RRM" evidence="6">
    <location>
        <begin position="64"/>
        <end position="142"/>
    </location>
</feature>
<keyword evidence="3" id="KW-0508">mRNA splicing</keyword>
<feature type="region of interest" description="Disordered" evidence="5">
    <location>
        <begin position="118"/>
        <end position="238"/>
    </location>
</feature>
<dbReference type="InterPro" id="IPR003954">
    <property type="entry name" value="RRM_euk-type"/>
</dbReference>
<accession>A0A1A6GSA3</accession>
<feature type="compositionally biased region" description="Basic and acidic residues" evidence="5">
    <location>
        <begin position="118"/>
        <end position="136"/>
    </location>
</feature>